<dbReference type="AlphaFoldDB" id="A0A1A7R779"/>
<reference evidence="3" key="1">
    <citation type="submission" date="2016-06" db="EMBL/GenBank/DDBJ databases">
        <authorList>
            <person name="Radolfova-Krizova L."/>
            <person name="Nemec A."/>
        </authorList>
    </citation>
    <scope>NUCLEOTIDE SEQUENCE [LARGE SCALE GENOMIC DNA]</scope>
    <source>
        <strain evidence="3">ANC 4275</strain>
    </source>
</reference>
<dbReference type="OrthoDB" id="7355447at2"/>
<proteinExistence type="predicted"/>
<feature type="chain" id="PRO_5008360643" description="DUF4154 domain-containing protein" evidence="1">
    <location>
        <begin position="23"/>
        <end position="166"/>
    </location>
</feature>
<feature type="signal peptide" evidence="1">
    <location>
        <begin position="1"/>
        <end position="22"/>
    </location>
</feature>
<sequence>MAYLKKIALMIGITFCISLSHATPASNIFNTTFSILSYAKWETNSPKLCVINNSGLIADFKRNAPTHSNYRIQPISVNEIANSHCQILFFSNLSAKDEQSILNNHVNFPALSISNNNIECENGSAFCLYRKNQGYAFKINMDSLTQSQVHIDPRVLLLAKSSESAE</sequence>
<accession>A0A1A7R779</accession>
<dbReference type="EMBL" id="LZDS01000030">
    <property type="protein sequence ID" value="OBX27329.1"/>
    <property type="molecule type" value="Genomic_DNA"/>
</dbReference>
<dbReference type="STRING" id="1443941.A9J31_10460"/>
<keyword evidence="1" id="KW-0732">Signal</keyword>
<evidence type="ECO:0008006" key="4">
    <source>
        <dbReference type="Google" id="ProtNLM"/>
    </source>
</evidence>
<name>A0A1A7R779_9GAMM</name>
<gene>
    <name evidence="2" type="ORF">A9J31_10460</name>
</gene>
<dbReference type="Proteomes" id="UP000185753">
    <property type="component" value="Unassembled WGS sequence"/>
</dbReference>
<keyword evidence="3" id="KW-1185">Reference proteome</keyword>
<protein>
    <recommendedName>
        <fullName evidence="4">DUF4154 domain-containing protein</fullName>
    </recommendedName>
</protein>
<evidence type="ECO:0000313" key="2">
    <source>
        <dbReference type="EMBL" id="OBX27329.1"/>
    </source>
</evidence>
<organism evidence="2 3">
    <name type="scientific">Acinetobacter gandensis</name>
    <dbReference type="NCBI Taxonomy" id="1443941"/>
    <lineage>
        <taxon>Bacteria</taxon>
        <taxon>Pseudomonadati</taxon>
        <taxon>Pseudomonadota</taxon>
        <taxon>Gammaproteobacteria</taxon>
        <taxon>Moraxellales</taxon>
        <taxon>Moraxellaceae</taxon>
        <taxon>Acinetobacter</taxon>
    </lineage>
</organism>
<evidence type="ECO:0000256" key="1">
    <source>
        <dbReference type="SAM" id="SignalP"/>
    </source>
</evidence>
<dbReference type="RefSeq" id="WP_067767643.1">
    <property type="nucleotide sequence ID" value="NZ_JBLZYA010000008.1"/>
</dbReference>
<dbReference type="InterPro" id="IPR025293">
    <property type="entry name" value="YfiR/HmsC-like"/>
</dbReference>
<comment type="caution">
    <text evidence="2">The sequence shown here is derived from an EMBL/GenBank/DDBJ whole genome shotgun (WGS) entry which is preliminary data.</text>
</comment>
<dbReference type="Pfam" id="PF13689">
    <property type="entry name" value="DUF4154"/>
    <property type="match status" value="1"/>
</dbReference>
<evidence type="ECO:0000313" key="3">
    <source>
        <dbReference type="Proteomes" id="UP000185753"/>
    </source>
</evidence>